<keyword evidence="3" id="KW-1185">Reference proteome</keyword>
<sequence>MSKKIIIITCLICLSFSISAQTERGHWLLNPQFTAFDLSGTNNDLDKDNRFKLGMGFKGGNFLCDRLALLVGVGFKVDRQNDYKDNSINLNTGLRYYLFSKLYLSAELGYDKVWLREYSSNITRKRDYFYFGADLGYSIFVSQNVAIEPDVYWKYSFTDQRNEYGFKIGIGVFF</sequence>
<keyword evidence="1" id="KW-0732">Signal</keyword>
<dbReference type="RefSeq" id="WP_009316755.1">
    <property type="nucleotide sequence ID" value="NZ_KI440778.1"/>
</dbReference>
<dbReference type="Proteomes" id="UP000269493">
    <property type="component" value="Unassembled WGS sequence"/>
</dbReference>
<organism evidence="2 3">
    <name type="scientific">Coprobacter fastidiosus NSB1 = JCM 33896</name>
    <dbReference type="NCBI Taxonomy" id="1349822"/>
    <lineage>
        <taxon>Bacteria</taxon>
        <taxon>Pseudomonadati</taxon>
        <taxon>Bacteroidota</taxon>
        <taxon>Bacteroidia</taxon>
        <taxon>Bacteroidales</taxon>
        <taxon>Barnesiellaceae</taxon>
        <taxon>Coprobacter</taxon>
    </lineage>
</organism>
<feature type="signal peptide" evidence="1">
    <location>
        <begin position="1"/>
        <end position="20"/>
    </location>
</feature>
<proteinExistence type="predicted"/>
<evidence type="ECO:0000313" key="3">
    <source>
        <dbReference type="Proteomes" id="UP000269493"/>
    </source>
</evidence>
<protein>
    <submittedName>
        <fullName evidence="2">Uncharacterized protein DUF481</fullName>
    </submittedName>
</protein>
<accession>A0A495WIE6</accession>
<evidence type="ECO:0000256" key="1">
    <source>
        <dbReference type="SAM" id="SignalP"/>
    </source>
</evidence>
<evidence type="ECO:0000313" key="2">
    <source>
        <dbReference type="EMBL" id="RKT61149.1"/>
    </source>
</evidence>
<name>A0A495WIE6_9BACT</name>
<dbReference type="OrthoDB" id="945117at2"/>
<feature type="chain" id="PRO_5019792694" evidence="1">
    <location>
        <begin position="21"/>
        <end position="174"/>
    </location>
</feature>
<reference evidence="2 3" key="1">
    <citation type="submission" date="2018-10" db="EMBL/GenBank/DDBJ databases">
        <title>Genomic Encyclopedia of Archaeal and Bacterial Type Strains, Phase II (KMG-II): from individual species to whole genera.</title>
        <authorList>
            <person name="Goeker M."/>
        </authorList>
    </citation>
    <scope>NUCLEOTIDE SEQUENCE [LARGE SCALE GENOMIC DNA]</scope>
    <source>
        <strain evidence="2 3">NSB1</strain>
    </source>
</reference>
<comment type="caution">
    <text evidence="2">The sequence shown here is derived from an EMBL/GenBank/DDBJ whole genome shotgun (WGS) entry which is preliminary data.</text>
</comment>
<gene>
    <name evidence="2" type="ORF">BC742_0190</name>
</gene>
<dbReference type="AlphaFoldDB" id="A0A495WIE6"/>
<dbReference type="EMBL" id="RBXN01000001">
    <property type="protein sequence ID" value="RKT61149.1"/>
    <property type="molecule type" value="Genomic_DNA"/>
</dbReference>
<dbReference type="GeneID" id="92927347"/>